<sequence length="84" mass="9831">MKLLLYTMISFRSVRQNMQITCYLVIKFPSTATHPQSTVPNHGTTRQNRQNKRENSLSLLLLFNYVSFIHVIPQHSDFHSKGIR</sequence>
<keyword evidence="2" id="KW-0472">Membrane</keyword>
<evidence type="ECO:0000313" key="3">
    <source>
        <dbReference type="EMBL" id="JAP17992.1"/>
    </source>
</evidence>
<reference evidence="3" key="1">
    <citation type="submission" date="2015-12" db="EMBL/GenBank/DDBJ databases">
        <title>Gene expression during late stages of embryo sac development: a critical building block for successful pollen-pistil interactions.</title>
        <authorList>
            <person name="Liu Y."/>
            <person name="Joly V."/>
            <person name="Sabar M."/>
            <person name="Matton D.P."/>
        </authorList>
    </citation>
    <scope>NUCLEOTIDE SEQUENCE</scope>
</reference>
<organism evidence="3">
    <name type="scientific">Solanum chacoense</name>
    <name type="common">Chaco potato</name>
    <dbReference type="NCBI Taxonomy" id="4108"/>
    <lineage>
        <taxon>Eukaryota</taxon>
        <taxon>Viridiplantae</taxon>
        <taxon>Streptophyta</taxon>
        <taxon>Embryophyta</taxon>
        <taxon>Tracheophyta</taxon>
        <taxon>Spermatophyta</taxon>
        <taxon>Magnoliopsida</taxon>
        <taxon>eudicotyledons</taxon>
        <taxon>Gunneridae</taxon>
        <taxon>Pentapetalae</taxon>
        <taxon>asterids</taxon>
        <taxon>lamiids</taxon>
        <taxon>Solanales</taxon>
        <taxon>Solanaceae</taxon>
        <taxon>Solanoideae</taxon>
        <taxon>Solaneae</taxon>
        <taxon>Solanum</taxon>
    </lineage>
</organism>
<evidence type="ECO:0000256" key="2">
    <source>
        <dbReference type="SAM" id="Phobius"/>
    </source>
</evidence>
<protein>
    <submittedName>
        <fullName evidence="3">Putative ovule protein</fullName>
    </submittedName>
</protein>
<keyword evidence="2" id="KW-1133">Transmembrane helix</keyword>
<dbReference type="AlphaFoldDB" id="A0A0V0HCS7"/>
<proteinExistence type="predicted"/>
<feature type="region of interest" description="Disordered" evidence="1">
    <location>
        <begin position="32"/>
        <end position="52"/>
    </location>
</feature>
<dbReference type="EMBL" id="GEDG01021825">
    <property type="protein sequence ID" value="JAP17992.1"/>
    <property type="molecule type" value="Transcribed_RNA"/>
</dbReference>
<accession>A0A0V0HCS7</accession>
<keyword evidence="2" id="KW-0812">Transmembrane</keyword>
<feature type="transmembrane region" description="Helical" evidence="2">
    <location>
        <begin position="56"/>
        <end position="73"/>
    </location>
</feature>
<evidence type="ECO:0000256" key="1">
    <source>
        <dbReference type="SAM" id="MobiDB-lite"/>
    </source>
</evidence>
<feature type="compositionally biased region" description="Polar residues" evidence="1">
    <location>
        <begin position="32"/>
        <end position="48"/>
    </location>
</feature>
<name>A0A0V0HCS7_SOLCH</name>